<keyword evidence="1" id="KW-0732">Signal</keyword>
<feature type="chain" id="PRO_5034436344" description="Vitelline membrane outer layer protein 1 homolog" evidence="1">
    <location>
        <begin position="23"/>
        <end position="81"/>
    </location>
</feature>
<dbReference type="GeneTree" id="ENSGT00960000189669"/>
<proteinExistence type="predicted"/>
<sequence>MQPLIHVGLGLLLSCCFQDAGARRYTDTIIVPNGGPWGEWGKKEFCPHGNANGFALKVKFFPPPCHFLPPPHHQALSKNFS</sequence>
<dbReference type="SUPFAM" id="SSF51092">
    <property type="entry name" value="Vitelline membrane outer protein-I (VMO-I)"/>
    <property type="match status" value="1"/>
</dbReference>
<accession>A0A8C3F5E8</accession>
<evidence type="ECO:0000256" key="1">
    <source>
        <dbReference type="SAM" id="SignalP"/>
    </source>
</evidence>
<evidence type="ECO:0008006" key="4">
    <source>
        <dbReference type="Google" id="ProtNLM"/>
    </source>
</evidence>
<dbReference type="Ensembl" id="ENSCPBT00000000216.1">
    <property type="protein sequence ID" value="ENSCPBP00000000163.1"/>
    <property type="gene ID" value="ENSCPBG00000000165.1"/>
</dbReference>
<name>A0A8C3F5E8_CHRPI</name>
<reference evidence="2" key="2">
    <citation type="submission" date="2025-09" db="UniProtKB">
        <authorList>
            <consortium name="Ensembl"/>
        </authorList>
    </citation>
    <scope>IDENTIFICATION</scope>
</reference>
<evidence type="ECO:0000313" key="3">
    <source>
        <dbReference type="Proteomes" id="UP000694380"/>
    </source>
</evidence>
<dbReference type="InterPro" id="IPR036706">
    <property type="entry name" value="VOMI_sf"/>
</dbReference>
<dbReference type="Proteomes" id="UP000694380">
    <property type="component" value="Unplaced"/>
</dbReference>
<dbReference type="AlphaFoldDB" id="A0A8C3F5E8"/>
<reference evidence="2" key="1">
    <citation type="submission" date="2025-08" db="UniProtKB">
        <authorList>
            <consortium name="Ensembl"/>
        </authorList>
    </citation>
    <scope>IDENTIFICATION</scope>
</reference>
<organism evidence="2 3">
    <name type="scientific">Chrysemys picta bellii</name>
    <name type="common">Western painted turtle</name>
    <name type="synonym">Emys bellii</name>
    <dbReference type="NCBI Taxonomy" id="8478"/>
    <lineage>
        <taxon>Eukaryota</taxon>
        <taxon>Metazoa</taxon>
        <taxon>Chordata</taxon>
        <taxon>Craniata</taxon>
        <taxon>Vertebrata</taxon>
        <taxon>Euteleostomi</taxon>
        <taxon>Archelosauria</taxon>
        <taxon>Testudinata</taxon>
        <taxon>Testudines</taxon>
        <taxon>Cryptodira</taxon>
        <taxon>Durocryptodira</taxon>
        <taxon>Testudinoidea</taxon>
        <taxon>Emydidae</taxon>
        <taxon>Chrysemys</taxon>
    </lineage>
</organism>
<evidence type="ECO:0000313" key="2">
    <source>
        <dbReference type="Ensembl" id="ENSCPBP00000000163.1"/>
    </source>
</evidence>
<keyword evidence="3" id="KW-1185">Reference proteome</keyword>
<feature type="signal peptide" evidence="1">
    <location>
        <begin position="1"/>
        <end position="22"/>
    </location>
</feature>
<protein>
    <recommendedName>
        <fullName evidence="4">Vitelline membrane outer layer protein 1 homolog</fullName>
    </recommendedName>
</protein>
<dbReference type="Gene3D" id="2.100.10.20">
    <property type="entry name" value="Vitelline membrane outer layer protein I (VOMI)"/>
    <property type="match status" value="1"/>
</dbReference>